<proteinExistence type="predicted"/>
<feature type="region of interest" description="Disordered" evidence="3">
    <location>
        <begin position="187"/>
        <end position="216"/>
    </location>
</feature>
<dbReference type="InterPro" id="IPR002048">
    <property type="entry name" value="EF_hand_dom"/>
</dbReference>
<dbReference type="InterPro" id="IPR011992">
    <property type="entry name" value="EF-hand-dom_pair"/>
</dbReference>
<dbReference type="SUPFAM" id="SSF47473">
    <property type="entry name" value="EF-hand"/>
    <property type="match status" value="1"/>
</dbReference>
<dbReference type="RefSeq" id="WP_254292822.1">
    <property type="nucleotide sequence ID" value="NZ_JAMLDX010000006.1"/>
</dbReference>
<feature type="chain" id="PRO_5040752628" description="EF-hand domain-containing protein" evidence="4">
    <location>
        <begin position="22"/>
        <end position="216"/>
    </location>
</feature>
<feature type="domain" description="EF-hand" evidence="5">
    <location>
        <begin position="93"/>
        <end position="107"/>
    </location>
</feature>
<feature type="compositionally biased region" description="Basic and acidic residues" evidence="3">
    <location>
        <begin position="64"/>
        <end position="78"/>
    </location>
</feature>
<keyword evidence="1" id="KW-0479">Metal-binding</keyword>
<dbReference type="GO" id="GO:0005509">
    <property type="term" value="F:calcium ion binding"/>
    <property type="evidence" value="ECO:0007669"/>
    <property type="project" value="InterPro"/>
</dbReference>
<dbReference type="PROSITE" id="PS00018">
    <property type="entry name" value="EF_HAND_1"/>
    <property type="match status" value="1"/>
</dbReference>
<feature type="domain" description="EF-hand" evidence="5">
    <location>
        <begin position="183"/>
        <end position="197"/>
    </location>
</feature>
<evidence type="ECO:0000256" key="4">
    <source>
        <dbReference type="SAM" id="SignalP"/>
    </source>
</evidence>
<reference evidence="6" key="1">
    <citation type="submission" date="2022-05" db="EMBL/GenBank/DDBJ databases">
        <title>Sphingomonas sp. strain MG17 Genome sequencing and assembly.</title>
        <authorList>
            <person name="Kim I."/>
        </authorList>
    </citation>
    <scope>NUCLEOTIDE SEQUENCE</scope>
    <source>
        <strain evidence="6">MG17</strain>
    </source>
</reference>
<dbReference type="PANTHER" id="PTHR10827:SF98">
    <property type="entry name" value="45 KDA CALCIUM-BINDING PROTEIN"/>
    <property type="match status" value="1"/>
</dbReference>
<feature type="compositionally biased region" description="Gly residues" evidence="3">
    <location>
        <begin position="141"/>
        <end position="151"/>
    </location>
</feature>
<organism evidence="6 7">
    <name type="scientific">Sphingomonas tagetis</name>
    <dbReference type="NCBI Taxonomy" id="2949092"/>
    <lineage>
        <taxon>Bacteria</taxon>
        <taxon>Pseudomonadati</taxon>
        <taxon>Pseudomonadota</taxon>
        <taxon>Alphaproteobacteria</taxon>
        <taxon>Sphingomonadales</taxon>
        <taxon>Sphingomonadaceae</taxon>
        <taxon>Sphingomonas</taxon>
    </lineage>
</organism>
<keyword evidence="4" id="KW-0732">Signal</keyword>
<feature type="region of interest" description="Disordered" evidence="3">
    <location>
        <begin position="48"/>
        <end position="88"/>
    </location>
</feature>
<gene>
    <name evidence="6" type="ORF">M9978_09660</name>
</gene>
<feature type="region of interest" description="Disordered" evidence="3">
    <location>
        <begin position="129"/>
        <end position="151"/>
    </location>
</feature>
<evidence type="ECO:0000256" key="1">
    <source>
        <dbReference type="ARBA" id="ARBA00022723"/>
    </source>
</evidence>
<feature type="compositionally biased region" description="Low complexity" evidence="3">
    <location>
        <begin position="203"/>
        <end position="216"/>
    </location>
</feature>
<accession>A0A9X2KPG5</accession>
<feature type="signal peptide" evidence="4">
    <location>
        <begin position="1"/>
        <end position="21"/>
    </location>
</feature>
<evidence type="ECO:0000256" key="3">
    <source>
        <dbReference type="SAM" id="MobiDB-lite"/>
    </source>
</evidence>
<protein>
    <recommendedName>
        <fullName evidence="5">EF-hand domain-containing protein</fullName>
    </recommendedName>
</protein>
<feature type="compositionally biased region" description="Basic and acidic residues" evidence="3">
    <location>
        <begin position="130"/>
        <end position="140"/>
    </location>
</feature>
<dbReference type="InterPro" id="IPR018247">
    <property type="entry name" value="EF_Hand_1_Ca_BS"/>
</dbReference>
<dbReference type="EMBL" id="JAMLDX010000006">
    <property type="protein sequence ID" value="MCP3730693.1"/>
    <property type="molecule type" value="Genomic_DNA"/>
</dbReference>
<keyword evidence="2" id="KW-0677">Repeat</keyword>
<dbReference type="Proteomes" id="UP001139451">
    <property type="component" value="Unassembled WGS sequence"/>
</dbReference>
<evidence type="ECO:0000256" key="2">
    <source>
        <dbReference type="ARBA" id="ARBA00022737"/>
    </source>
</evidence>
<evidence type="ECO:0000259" key="5">
    <source>
        <dbReference type="Pfam" id="PF13202"/>
    </source>
</evidence>
<name>A0A9X2KPG5_9SPHN</name>
<feature type="domain" description="EF-hand" evidence="5">
    <location>
        <begin position="45"/>
        <end position="62"/>
    </location>
</feature>
<feature type="compositionally biased region" description="Basic and acidic residues" evidence="3">
    <location>
        <begin position="187"/>
        <end position="202"/>
    </location>
</feature>
<dbReference type="AlphaFoldDB" id="A0A9X2KPG5"/>
<dbReference type="Gene3D" id="1.10.238.10">
    <property type="entry name" value="EF-hand"/>
    <property type="match status" value="2"/>
</dbReference>
<dbReference type="PANTHER" id="PTHR10827">
    <property type="entry name" value="RETICULOCALBIN"/>
    <property type="match status" value="1"/>
</dbReference>
<evidence type="ECO:0000313" key="6">
    <source>
        <dbReference type="EMBL" id="MCP3730693.1"/>
    </source>
</evidence>
<dbReference type="Pfam" id="PF13202">
    <property type="entry name" value="EF-hand_5"/>
    <property type="match status" value="4"/>
</dbReference>
<feature type="domain" description="EF-hand" evidence="5">
    <location>
        <begin position="162"/>
        <end position="176"/>
    </location>
</feature>
<sequence length="216" mass="22589">MKKFLTATAIGAMLTAGVAVAMQTETALPPKAPLTKAEMLARADARFDAADTNKDGQLSATERQAGRDKMRAGFEGRRGGRGGGAGMGERMLARVDTNGDGLISRAESRAAAEARFARIDADSDGAIEAGEGRGFRDGRGRGGGRFGMRGGRGMQGMRLAMMADVNKDGAISRAEYDAAAAQRFARMDANKDGKLDRADRPQRMAPPAQAPAPGAK</sequence>
<evidence type="ECO:0000313" key="7">
    <source>
        <dbReference type="Proteomes" id="UP001139451"/>
    </source>
</evidence>
<keyword evidence="7" id="KW-1185">Reference proteome</keyword>
<comment type="caution">
    <text evidence="6">The sequence shown here is derived from an EMBL/GenBank/DDBJ whole genome shotgun (WGS) entry which is preliminary data.</text>
</comment>